<protein>
    <submittedName>
        <fullName evidence="2">Uncharacterized protein</fullName>
    </submittedName>
</protein>
<accession>A0A915HUW0</accession>
<dbReference type="Proteomes" id="UP000887565">
    <property type="component" value="Unplaced"/>
</dbReference>
<name>A0A915HUW0_ROMCU</name>
<keyword evidence="1" id="KW-1185">Reference proteome</keyword>
<evidence type="ECO:0000313" key="2">
    <source>
        <dbReference type="WBParaSite" id="nRc.2.0.1.t05565-RA"/>
    </source>
</evidence>
<sequence length="69" mass="8022">MCALKVEIQMYIELEKSYDVTDGYGLSFPIESGFSFRSKVDFQAGRFKLLAIGSVPFRFPSDIWFWREA</sequence>
<reference evidence="2" key="1">
    <citation type="submission" date="2022-11" db="UniProtKB">
        <authorList>
            <consortium name="WormBaseParasite"/>
        </authorList>
    </citation>
    <scope>IDENTIFICATION</scope>
</reference>
<proteinExistence type="predicted"/>
<dbReference type="WBParaSite" id="nRc.2.0.1.t05565-RA">
    <property type="protein sequence ID" value="nRc.2.0.1.t05565-RA"/>
    <property type="gene ID" value="nRc.2.0.1.g05565"/>
</dbReference>
<dbReference type="AlphaFoldDB" id="A0A915HUW0"/>
<organism evidence="1 2">
    <name type="scientific">Romanomermis culicivorax</name>
    <name type="common">Nematode worm</name>
    <dbReference type="NCBI Taxonomy" id="13658"/>
    <lineage>
        <taxon>Eukaryota</taxon>
        <taxon>Metazoa</taxon>
        <taxon>Ecdysozoa</taxon>
        <taxon>Nematoda</taxon>
        <taxon>Enoplea</taxon>
        <taxon>Dorylaimia</taxon>
        <taxon>Mermithida</taxon>
        <taxon>Mermithoidea</taxon>
        <taxon>Mermithidae</taxon>
        <taxon>Romanomermis</taxon>
    </lineage>
</organism>
<evidence type="ECO:0000313" key="1">
    <source>
        <dbReference type="Proteomes" id="UP000887565"/>
    </source>
</evidence>